<evidence type="ECO:0000313" key="3">
    <source>
        <dbReference type="Proteomes" id="UP001476798"/>
    </source>
</evidence>
<feature type="non-terminal residue" evidence="2">
    <location>
        <position position="230"/>
    </location>
</feature>
<dbReference type="InterPro" id="IPR039749">
    <property type="entry name" value="NUB1"/>
</dbReference>
<dbReference type="Pfam" id="PF18037">
    <property type="entry name" value="Ubiquitin_5"/>
    <property type="match status" value="1"/>
</dbReference>
<evidence type="ECO:0000259" key="1">
    <source>
        <dbReference type="PROSITE" id="PS50030"/>
    </source>
</evidence>
<dbReference type="PANTHER" id="PTHR12948:SF3">
    <property type="entry name" value="NEDD8 ULTIMATE BUSTER 1"/>
    <property type="match status" value="1"/>
</dbReference>
<proteinExistence type="predicted"/>
<dbReference type="EMBL" id="JAHRIO010070257">
    <property type="protein sequence ID" value="MEQ2180914.1"/>
    <property type="molecule type" value="Genomic_DNA"/>
</dbReference>
<dbReference type="CDD" id="cd14291">
    <property type="entry name" value="UBA1_NUB1_like"/>
    <property type="match status" value="1"/>
</dbReference>
<dbReference type="InterPro" id="IPR041207">
    <property type="entry name" value="NUB1_ubiquitin-like_dom"/>
</dbReference>
<sequence length="230" mass="26237">DPKRKNYMETRLDMPVQQLVDRITEEFSLKHVKLILNGRTLSVGQYGSLPRCLEPQLALILAMGFHEKGRSLMKRKQYDNALCHLLQADQQFSSVDNYAVLQLDIVWCYRALEALSCLEDGRSRLQRAEECFLKCYGEQQQRLLMIKVENLYGRLCPDSEKMAQLMALGFTEREARLGLRACGGDLQEAAIHISNRRQILLDSSQAAQTTLEDSVSPEKVEQVTISLSNQ</sequence>
<feature type="non-terminal residue" evidence="2">
    <location>
        <position position="1"/>
    </location>
</feature>
<dbReference type="SUPFAM" id="SSF46934">
    <property type="entry name" value="UBA-like"/>
    <property type="match status" value="1"/>
</dbReference>
<reference evidence="2 3" key="1">
    <citation type="submission" date="2021-06" db="EMBL/GenBank/DDBJ databases">
        <authorList>
            <person name="Palmer J.M."/>
        </authorList>
    </citation>
    <scope>NUCLEOTIDE SEQUENCE [LARGE SCALE GENOMIC DNA]</scope>
    <source>
        <strain evidence="2 3">GA_2019</strain>
        <tissue evidence="2">Muscle</tissue>
    </source>
</reference>
<name>A0ABV0PBT2_9TELE</name>
<dbReference type="Pfam" id="PF00627">
    <property type="entry name" value="UBA"/>
    <property type="match status" value="1"/>
</dbReference>
<gene>
    <name evidence="2" type="ORF">GOODEAATRI_006168</name>
</gene>
<organism evidence="2 3">
    <name type="scientific">Goodea atripinnis</name>
    <dbReference type="NCBI Taxonomy" id="208336"/>
    <lineage>
        <taxon>Eukaryota</taxon>
        <taxon>Metazoa</taxon>
        <taxon>Chordata</taxon>
        <taxon>Craniata</taxon>
        <taxon>Vertebrata</taxon>
        <taxon>Euteleostomi</taxon>
        <taxon>Actinopterygii</taxon>
        <taxon>Neopterygii</taxon>
        <taxon>Teleostei</taxon>
        <taxon>Neoteleostei</taxon>
        <taxon>Acanthomorphata</taxon>
        <taxon>Ovalentaria</taxon>
        <taxon>Atherinomorphae</taxon>
        <taxon>Cyprinodontiformes</taxon>
        <taxon>Goodeidae</taxon>
        <taxon>Goodea</taxon>
    </lineage>
</organism>
<dbReference type="PROSITE" id="PS50030">
    <property type="entry name" value="UBA"/>
    <property type="match status" value="1"/>
</dbReference>
<dbReference type="Proteomes" id="UP001476798">
    <property type="component" value="Unassembled WGS sequence"/>
</dbReference>
<protein>
    <recommendedName>
        <fullName evidence="1">UBA domain-containing protein</fullName>
    </recommendedName>
</protein>
<evidence type="ECO:0000313" key="2">
    <source>
        <dbReference type="EMBL" id="MEQ2180914.1"/>
    </source>
</evidence>
<accession>A0ABV0PBT2</accession>
<dbReference type="PANTHER" id="PTHR12948">
    <property type="entry name" value="NEDD8 ULTIMATE BUSTER-1 BS4 PROTEIN"/>
    <property type="match status" value="1"/>
</dbReference>
<dbReference type="InterPro" id="IPR009060">
    <property type="entry name" value="UBA-like_sf"/>
</dbReference>
<comment type="caution">
    <text evidence="2">The sequence shown here is derived from an EMBL/GenBank/DDBJ whole genome shotgun (WGS) entry which is preliminary data.</text>
</comment>
<dbReference type="Gene3D" id="1.10.8.10">
    <property type="entry name" value="DNA helicase RuvA subunit, C-terminal domain"/>
    <property type="match status" value="1"/>
</dbReference>
<feature type="domain" description="UBA" evidence="1">
    <location>
        <begin position="156"/>
        <end position="196"/>
    </location>
</feature>
<dbReference type="InterPro" id="IPR015940">
    <property type="entry name" value="UBA"/>
</dbReference>
<dbReference type="Gene3D" id="3.10.20.90">
    <property type="entry name" value="Phosphatidylinositol 3-kinase Catalytic Subunit, Chain A, domain 1"/>
    <property type="match status" value="1"/>
</dbReference>
<dbReference type="SMART" id="SM00165">
    <property type="entry name" value="UBA"/>
    <property type="match status" value="1"/>
</dbReference>
<keyword evidence="3" id="KW-1185">Reference proteome</keyword>